<feature type="binding site" evidence="6">
    <location>
        <position position="16"/>
    </location>
    <ligand>
        <name>S-adenosyl-L-methionine</name>
        <dbReference type="ChEBI" id="CHEBI:59789"/>
    </ligand>
</feature>
<sequence>MDCLPPVEGREVWEIGPGIGALSRELLDRSARVTMFEIDRGFIALLKELFKADIHNGSLRIVEGDASKTLFSQPERPGMIIGNLPYNVGSGIISRLLTSGFHDLPMVFTLQKEVVERICANPGTPRYGSFSVLAQYAMECRNAGNISPGSFYPAPEVSSAILRMTPEKTSCGARELAILDAVLRTLFHNRRKTLANNIKKMGEGRRIKPANGTSPGQPPPP</sequence>
<dbReference type="Proteomes" id="UP000018680">
    <property type="component" value="Chromosome"/>
</dbReference>
<dbReference type="PANTHER" id="PTHR11727">
    <property type="entry name" value="DIMETHYLADENOSINE TRANSFERASE"/>
    <property type="match status" value="1"/>
</dbReference>
<dbReference type="eggNOG" id="COG0030">
    <property type="taxonomic scope" value="Bacteria"/>
</dbReference>
<comment type="similarity">
    <text evidence="6">Belongs to the class I-like SAM-binding methyltransferase superfamily. rRNA adenine N(6)-methyltransferase family.</text>
</comment>
<evidence type="ECO:0000256" key="7">
    <source>
        <dbReference type="SAM" id="MobiDB-lite"/>
    </source>
</evidence>
<evidence type="ECO:0000313" key="10">
    <source>
        <dbReference type="Proteomes" id="UP000018680"/>
    </source>
</evidence>
<dbReference type="HOGENOM" id="CLU_041220_0_2_12"/>
<dbReference type="PROSITE" id="PS51689">
    <property type="entry name" value="SAM_RNA_A_N6_MT"/>
    <property type="match status" value="1"/>
</dbReference>
<dbReference type="SMART" id="SM00650">
    <property type="entry name" value="rADc"/>
    <property type="match status" value="1"/>
</dbReference>
<evidence type="ECO:0000256" key="5">
    <source>
        <dbReference type="ARBA" id="ARBA00022884"/>
    </source>
</evidence>
<feature type="binding site" evidence="6">
    <location>
        <position position="37"/>
    </location>
    <ligand>
        <name>S-adenosyl-L-methionine</name>
        <dbReference type="ChEBI" id="CHEBI:59789"/>
    </ligand>
</feature>
<evidence type="ECO:0000313" key="9">
    <source>
        <dbReference type="EMBL" id="AHC14526.1"/>
    </source>
</evidence>
<dbReference type="PANTHER" id="PTHR11727:SF7">
    <property type="entry name" value="DIMETHYLADENOSINE TRANSFERASE-RELATED"/>
    <property type="match status" value="1"/>
</dbReference>
<feature type="binding site" evidence="6">
    <location>
        <position position="1"/>
    </location>
    <ligand>
        <name>S-adenosyl-L-methionine</name>
        <dbReference type="ChEBI" id="CHEBI:59789"/>
    </ligand>
</feature>
<keyword evidence="5 6" id="KW-0694">RNA-binding</keyword>
<dbReference type="InterPro" id="IPR029063">
    <property type="entry name" value="SAM-dependent_MTases_sf"/>
</dbReference>
<keyword evidence="10" id="KW-1185">Reference proteome</keyword>
<dbReference type="GO" id="GO:0052908">
    <property type="term" value="F:16S rRNA (adenine(1518)-N(6)/adenine(1519)-N(6))-dimethyltransferase activity"/>
    <property type="evidence" value="ECO:0007669"/>
    <property type="project" value="UniProtKB-EC"/>
</dbReference>
<dbReference type="PATRIC" id="fig|1307761.3.peg.1118"/>
<dbReference type="GO" id="GO:0005829">
    <property type="term" value="C:cytosol"/>
    <property type="evidence" value="ECO:0007669"/>
    <property type="project" value="TreeGrafter"/>
</dbReference>
<evidence type="ECO:0000256" key="6">
    <source>
        <dbReference type="PROSITE-ProRule" id="PRU01026"/>
    </source>
</evidence>
<name>V5WHA2_9SPIO</name>
<evidence type="ECO:0000256" key="3">
    <source>
        <dbReference type="ARBA" id="ARBA00022679"/>
    </source>
</evidence>
<dbReference type="Gene3D" id="3.40.50.150">
    <property type="entry name" value="Vaccinia Virus protein VP39"/>
    <property type="match status" value="1"/>
</dbReference>
<dbReference type="CDD" id="cd02440">
    <property type="entry name" value="AdoMet_MTases"/>
    <property type="match status" value="1"/>
</dbReference>
<gene>
    <name evidence="9" type="ORF">L21SP2_1123</name>
</gene>
<keyword evidence="1" id="KW-0698">rRNA processing</keyword>
<dbReference type="InterPro" id="IPR001737">
    <property type="entry name" value="KsgA/Erm"/>
</dbReference>
<protein>
    <submittedName>
        <fullName evidence="9">16S ribosomal RNA (Adenine(1518)-N(6)/adenine(1519)-N(6))-dimethyltransferase</fullName>
        <ecNumber evidence="9">2.1.1.182</ecNumber>
    </submittedName>
</protein>
<feature type="region of interest" description="Disordered" evidence="7">
    <location>
        <begin position="199"/>
        <end position="221"/>
    </location>
</feature>
<dbReference type="AlphaFoldDB" id="V5WHA2"/>
<keyword evidence="4 6" id="KW-0949">S-adenosyl-L-methionine</keyword>
<feature type="binding site" evidence="6">
    <location>
        <position position="83"/>
    </location>
    <ligand>
        <name>S-adenosyl-L-methionine</name>
        <dbReference type="ChEBI" id="CHEBI:59789"/>
    </ligand>
</feature>
<dbReference type="EC" id="2.1.1.182" evidence="9"/>
<comment type="caution">
    <text evidence="6">Lacks conserved residue(s) required for the propagation of feature annotation.</text>
</comment>
<dbReference type="NCBIfam" id="TIGR00755">
    <property type="entry name" value="ksgA"/>
    <property type="match status" value="1"/>
</dbReference>
<evidence type="ECO:0000259" key="8">
    <source>
        <dbReference type="SMART" id="SM00650"/>
    </source>
</evidence>
<dbReference type="EMBL" id="CP006939">
    <property type="protein sequence ID" value="AHC14526.1"/>
    <property type="molecule type" value="Genomic_DNA"/>
</dbReference>
<proteinExistence type="inferred from homology"/>
<evidence type="ECO:0000256" key="2">
    <source>
        <dbReference type="ARBA" id="ARBA00022603"/>
    </source>
</evidence>
<dbReference type="InterPro" id="IPR011530">
    <property type="entry name" value="rRNA_adenine_dimethylase"/>
</dbReference>
<feature type="binding site" evidence="6">
    <location>
        <position position="65"/>
    </location>
    <ligand>
        <name>S-adenosyl-L-methionine</name>
        <dbReference type="ChEBI" id="CHEBI:59789"/>
    </ligand>
</feature>
<evidence type="ECO:0000256" key="1">
    <source>
        <dbReference type="ARBA" id="ARBA00022552"/>
    </source>
</evidence>
<keyword evidence="3 6" id="KW-0808">Transferase</keyword>
<organism evidence="9 10">
    <name type="scientific">Salinispira pacifica</name>
    <dbReference type="NCBI Taxonomy" id="1307761"/>
    <lineage>
        <taxon>Bacteria</taxon>
        <taxon>Pseudomonadati</taxon>
        <taxon>Spirochaetota</taxon>
        <taxon>Spirochaetia</taxon>
        <taxon>Spirochaetales</taxon>
        <taxon>Spirochaetaceae</taxon>
        <taxon>Salinispira</taxon>
    </lineage>
</organism>
<dbReference type="Pfam" id="PF00398">
    <property type="entry name" value="RrnaAD"/>
    <property type="match status" value="1"/>
</dbReference>
<evidence type="ECO:0000256" key="4">
    <source>
        <dbReference type="ARBA" id="ARBA00022691"/>
    </source>
</evidence>
<dbReference type="InterPro" id="IPR020598">
    <property type="entry name" value="rRNA_Ade_methylase_Trfase_N"/>
</dbReference>
<reference evidence="9 10" key="1">
    <citation type="journal article" date="2015" name="Stand. Genomic Sci.">
        <title>Complete genome sequence and description of Salinispira pacifica gen. nov., sp. nov., a novel spirochaete isolated form a hypersaline microbial mat.</title>
        <authorList>
            <person name="Ben Hania W."/>
            <person name="Joseph M."/>
            <person name="Schumann P."/>
            <person name="Bunk B."/>
            <person name="Fiebig A."/>
            <person name="Sproer C."/>
            <person name="Klenk H.P."/>
            <person name="Fardeau M.L."/>
            <person name="Spring S."/>
        </authorList>
    </citation>
    <scope>NUCLEOTIDE SEQUENCE [LARGE SCALE GENOMIC DNA]</scope>
    <source>
        <strain evidence="9 10">L21-RPul-D2</strain>
    </source>
</reference>
<dbReference type="SUPFAM" id="SSF53335">
    <property type="entry name" value="S-adenosyl-L-methionine-dependent methyltransferases"/>
    <property type="match status" value="1"/>
</dbReference>
<keyword evidence="2 6" id="KW-0489">Methyltransferase</keyword>
<feature type="domain" description="Ribosomal RNA adenine methylase transferase N-terminal" evidence="8">
    <location>
        <begin position="1"/>
        <end position="168"/>
    </location>
</feature>
<dbReference type="STRING" id="1307761.L21SP2_1123"/>
<dbReference type="KEGG" id="slr:L21SP2_1123"/>
<accession>V5WHA2</accession>
<dbReference type="GO" id="GO:0003723">
    <property type="term" value="F:RNA binding"/>
    <property type="evidence" value="ECO:0007669"/>
    <property type="project" value="UniProtKB-UniRule"/>
</dbReference>